<evidence type="ECO:0000313" key="2">
    <source>
        <dbReference type="Proteomes" id="UP000199444"/>
    </source>
</evidence>
<organism evidence="1 2">
    <name type="scientific">Virgibacillus salinus</name>
    <dbReference type="NCBI Taxonomy" id="553311"/>
    <lineage>
        <taxon>Bacteria</taxon>
        <taxon>Bacillati</taxon>
        <taxon>Bacillota</taxon>
        <taxon>Bacilli</taxon>
        <taxon>Bacillales</taxon>
        <taxon>Bacillaceae</taxon>
        <taxon>Virgibacillus</taxon>
    </lineage>
</organism>
<dbReference type="NCBIfam" id="TIGR02841">
    <property type="entry name" value="spore_YyaC"/>
    <property type="match status" value="1"/>
</dbReference>
<dbReference type="EMBL" id="FNKD01000001">
    <property type="protein sequence ID" value="SDQ04985.1"/>
    <property type="molecule type" value="Genomic_DNA"/>
</dbReference>
<dbReference type="InterPro" id="IPR009665">
    <property type="entry name" value="YyaC"/>
</dbReference>
<dbReference type="AlphaFoldDB" id="A0A1H0XQ41"/>
<dbReference type="InterPro" id="IPR023430">
    <property type="entry name" value="Pept_HybD-like_dom_sf"/>
</dbReference>
<dbReference type="Pfam" id="PF06866">
    <property type="entry name" value="DUF1256"/>
    <property type="match status" value="1"/>
</dbReference>
<reference evidence="1 2" key="1">
    <citation type="submission" date="2016-10" db="EMBL/GenBank/DDBJ databases">
        <authorList>
            <person name="de Groot N.N."/>
        </authorList>
    </citation>
    <scope>NUCLEOTIDE SEQUENCE [LARGE SCALE GENOMIC DNA]</scope>
    <source>
        <strain evidence="1 2">CGMCC 1.10449</strain>
    </source>
</reference>
<proteinExistence type="predicted"/>
<accession>A0A1H0XQ41</accession>
<sequence>MNLINRFVPKNDKLQLLHTDPTLTDAMSERLISWFPKIPREYVVVCIGTDRSTGDALGPLTGSFFSEMKPKHINVYGTLADPVHAINLEDHIKLINAQHKEAFIIAVDASLGKMTSVGSIISDVGSLRPGAALNKNLPSVGDIHITGVVNISGFMEYSILQNTRLSLVVDMAKSIAALLEALDQQLTYNRPLPAIIASNQKRNRGVEA</sequence>
<name>A0A1H0XQ41_9BACI</name>
<dbReference type="SUPFAM" id="SSF53163">
    <property type="entry name" value="HybD-like"/>
    <property type="match status" value="1"/>
</dbReference>
<protein>
    <submittedName>
        <fullName evidence="1">Putative sporulation protein YyaC</fullName>
    </submittedName>
</protein>
<dbReference type="RefSeq" id="WP_092491019.1">
    <property type="nucleotide sequence ID" value="NZ_FNKD01000001.1"/>
</dbReference>
<dbReference type="Proteomes" id="UP000199444">
    <property type="component" value="Unassembled WGS sequence"/>
</dbReference>
<keyword evidence="2" id="KW-1185">Reference proteome</keyword>
<gene>
    <name evidence="1" type="ORF">SAMN05216231_0104</name>
</gene>
<evidence type="ECO:0000313" key="1">
    <source>
        <dbReference type="EMBL" id="SDQ04985.1"/>
    </source>
</evidence>
<dbReference type="STRING" id="553311.SAMN05216231_0104"/>